<protein>
    <submittedName>
        <fullName evidence="2">Uncharacterized protein</fullName>
    </submittedName>
</protein>
<organism evidence="2 3">
    <name type="scientific">Phytophthora nicotianae P1569</name>
    <dbReference type="NCBI Taxonomy" id="1317065"/>
    <lineage>
        <taxon>Eukaryota</taxon>
        <taxon>Sar</taxon>
        <taxon>Stramenopiles</taxon>
        <taxon>Oomycota</taxon>
        <taxon>Peronosporomycetes</taxon>
        <taxon>Peronosporales</taxon>
        <taxon>Peronosporaceae</taxon>
        <taxon>Phytophthora</taxon>
    </lineage>
</organism>
<accession>V9DY54</accession>
<dbReference type="Proteomes" id="UP000018721">
    <property type="component" value="Unassembled WGS sequence"/>
</dbReference>
<sequence>METRSSKEKSSAPERESNIAHPIFTPMPPPEITSTSHAALVKWRKERKIFEYIMTARCLTSGEDDNTVTRSVKNSFDRKLLEIWRRLQIDNITNSVKNYTLPDVQALFRKELHFNLKESDVSERVLQYFISCERIIKEHGLYACFESEPGSKEKCSLLINSITPKALKEEVKNALRYQPSDAKSDECANSMI</sequence>
<reference evidence="2 3" key="1">
    <citation type="submission" date="2013-11" db="EMBL/GenBank/DDBJ databases">
        <title>The Genome Sequence of Phytophthora parasitica P1569.</title>
        <authorList>
            <consortium name="The Broad Institute Genomics Platform"/>
            <person name="Russ C."/>
            <person name="Tyler B."/>
            <person name="Panabieres F."/>
            <person name="Shan W."/>
            <person name="Tripathy S."/>
            <person name="Grunwald N."/>
            <person name="Machado M."/>
            <person name="Johnson C.S."/>
            <person name="Arredondo F."/>
            <person name="Hong C."/>
            <person name="Coffey M."/>
            <person name="Young S.K."/>
            <person name="Zeng Q."/>
            <person name="Gargeya S."/>
            <person name="Fitzgerald M."/>
            <person name="Abouelleil A."/>
            <person name="Alvarado L."/>
            <person name="Chapman S.B."/>
            <person name="Gainer-Dewar J."/>
            <person name="Goldberg J."/>
            <person name="Griggs A."/>
            <person name="Gujja S."/>
            <person name="Hansen M."/>
            <person name="Howarth C."/>
            <person name="Imamovic A."/>
            <person name="Ireland A."/>
            <person name="Larimer J."/>
            <person name="McCowan C."/>
            <person name="Murphy C."/>
            <person name="Pearson M."/>
            <person name="Poon T.W."/>
            <person name="Priest M."/>
            <person name="Roberts A."/>
            <person name="Saif S."/>
            <person name="Shea T."/>
            <person name="Sykes S."/>
            <person name="Wortman J."/>
            <person name="Nusbaum C."/>
            <person name="Birren B."/>
        </authorList>
    </citation>
    <scope>NUCLEOTIDE SEQUENCE [LARGE SCALE GENOMIC DNA]</scope>
    <source>
        <strain evidence="2 3">P1569</strain>
    </source>
</reference>
<feature type="compositionally biased region" description="Basic and acidic residues" evidence="1">
    <location>
        <begin position="1"/>
        <end position="18"/>
    </location>
</feature>
<evidence type="ECO:0000313" key="3">
    <source>
        <dbReference type="Proteomes" id="UP000018721"/>
    </source>
</evidence>
<dbReference type="AlphaFoldDB" id="V9DY54"/>
<dbReference type="EMBL" id="ANIZ01003754">
    <property type="protein sequence ID" value="ETI31611.1"/>
    <property type="molecule type" value="Genomic_DNA"/>
</dbReference>
<proteinExistence type="predicted"/>
<gene>
    <name evidence="2" type="ORF">F443_21440</name>
</gene>
<evidence type="ECO:0000313" key="2">
    <source>
        <dbReference type="EMBL" id="ETI31611.1"/>
    </source>
</evidence>
<evidence type="ECO:0000256" key="1">
    <source>
        <dbReference type="SAM" id="MobiDB-lite"/>
    </source>
</evidence>
<comment type="caution">
    <text evidence="2">The sequence shown here is derived from an EMBL/GenBank/DDBJ whole genome shotgun (WGS) entry which is preliminary data.</text>
</comment>
<feature type="region of interest" description="Disordered" evidence="1">
    <location>
        <begin position="1"/>
        <end position="31"/>
    </location>
</feature>
<dbReference type="OrthoDB" id="126604at2759"/>
<name>V9DY54_PHYNI</name>
<keyword evidence="3" id="KW-1185">Reference proteome</keyword>
<dbReference type="HOGENOM" id="CLU_000384_17_1_1"/>